<keyword evidence="2" id="KW-0547">Nucleotide-binding</keyword>
<feature type="region of interest" description="Disordered" evidence="3">
    <location>
        <begin position="44"/>
        <end position="70"/>
    </location>
</feature>
<reference evidence="5" key="1">
    <citation type="submission" date="2021-06" db="EMBL/GenBank/DDBJ databases">
        <title>Parelaphostrongylus tenuis whole genome reference sequence.</title>
        <authorList>
            <person name="Garwood T.J."/>
            <person name="Larsen P.A."/>
            <person name="Fountain-Jones N.M."/>
            <person name="Garbe J.R."/>
            <person name="Macchietto M.G."/>
            <person name="Kania S.A."/>
            <person name="Gerhold R.W."/>
            <person name="Richards J.E."/>
            <person name="Wolf T.M."/>
        </authorList>
    </citation>
    <scope>NUCLEOTIDE SEQUENCE</scope>
    <source>
        <strain evidence="5">MNPRO001-30</strain>
        <tissue evidence="5">Meninges</tissue>
    </source>
</reference>
<dbReference type="AlphaFoldDB" id="A0AAD5QXX8"/>
<keyword evidence="1" id="KW-0378">Hydrolase</keyword>
<keyword evidence="6" id="KW-1185">Reference proteome</keyword>
<evidence type="ECO:0000256" key="1">
    <source>
        <dbReference type="ARBA" id="ARBA00022801"/>
    </source>
</evidence>
<dbReference type="GO" id="GO:0004386">
    <property type="term" value="F:helicase activity"/>
    <property type="evidence" value="ECO:0007669"/>
    <property type="project" value="UniProtKB-KW"/>
</dbReference>
<name>A0AAD5QXX8_PARTN</name>
<evidence type="ECO:0000256" key="2">
    <source>
        <dbReference type="ARBA" id="ARBA00022806"/>
    </source>
</evidence>
<dbReference type="Proteomes" id="UP001196413">
    <property type="component" value="Unassembled WGS sequence"/>
</dbReference>
<dbReference type="Pfam" id="PF23002">
    <property type="entry name" value="PIN-like_DDX60"/>
    <property type="match status" value="1"/>
</dbReference>
<keyword evidence="2" id="KW-0067">ATP-binding</keyword>
<dbReference type="GO" id="GO:0005737">
    <property type="term" value="C:cytoplasm"/>
    <property type="evidence" value="ECO:0007669"/>
    <property type="project" value="TreeGrafter"/>
</dbReference>
<evidence type="ECO:0000313" key="6">
    <source>
        <dbReference type="Proteomes" id="UP001196413"/>
    </source>
</evidence>
<proteinExistence type="predicted"/>
<organism evidence="5 6">
    <name type="scientific">Parelaphostrongylus tenuis</name>
    <name type="common">Meningeal worm</name>
    <dbReference type="NCBI Taxonomy" id="148309"/>
    <lineage>
        <taxon>Eukaryota</taxon>
        <taxon>Metazoa</taxon>
        <taxon>Ecdysozoa</taxon>
        <taxon>Nematoda</taxon>
        <taxon>Chromadorea</taxon>
        <taxon>Rhabditida</taxon>
        <taxon>Rhabditina</taxon>
        <taxon>Rhabditomorpha</taxon>
        <taxon>Strongyloidea</taxon>
        <taxon>Metastrongylidae</taxon>
        <taxon>Parelaphostrongylus</taxon>
    </lineage>
</organism>
<sequence>MSTHWDDSDSEPEVVVAEKSVILPRTRQPSIAKSLEKVAILESSVAGSVKDSDTSSDDDSASVGSVASEDKDTFDNTDELLVLDFDTTTSMKSMISQFGCNYFNIISEFADVEIFVISLDSLIVECLAHSYHDWTLSGQSIILTKQIDRFLNQFMTFGGKFKLVVFTDFASQFARDTTLGFSRAVAIAHVSTGPFAKDLIYFTSPIDPDWERFLHEVTPSFLMISMDNVTKEVCAQDDINVTPQLETIVLNALYHAVPVVSLTSVIVNFASVSAYYISPALCVRYNWESFAAAHWECNSSLLKLYKAPTQDASKFRSVGELWAAIILDAKKSASVSEHFEALCCAEKEGAKRGLDVIKDRRLLLTTATAYLEKLNFSTVKFSLTDFWDGRMIIGCFDAICANDPILPYRIQEDFVRLHTAAALTKSIPTDTSDRLFDPLPEVTSPLLNLPLLYTVKSPLLDKYVPEMKVAKSEQVFEDGLKPDYVALLQDRLSLETEDH</sequence>
<evidence type="ECO:0000256" key="3">
    <source>
        <dbReference type="SAM" id="MobiDB-lite"/>
    </source>
</evidence>
<dbReference type="InterPro" id="IPR052431">
    <property type="entry name" value="SKI2_subfamily_helicases"/>
</dbReference>
<feature type="domain" description="ATP-dependent RNA helicase DDX60 PIN-like" evidence="4">
    <location>
        <begin position="100"/>
        <end position="280"/>
    </location>
</feature>
<dbReference type="GO" id="GO:0016787">
    <property type="term" value="F:hydrolase activity"/>
    <property type="evidence" value="ECO:0007669"/>
    <property type="project" value="UniProtKB-KW"/>
</dbReference>
<keyword evidence="2" id="KW-0347">Helicase</keyword>
<gene>
    <name evidence="5" type="ORF">KIN20_026366</name>
</gene>
<comment type="caution">
    <text evidence="5">The sequence shown here is derived from an EMBL/GenBank/DDBJ whole genome shotgun (WGS) entry which is preliminary data.</text>
</comment>
<dbReference type="PANTHER" id="PTHR44533:SF4">
    <property type="entry name" value="DEAD_H RNA HELICASE, PUTATIVE-RELATED"/>
    <property type="match status" value="1"/>
</dbReference>
<evidence type="ECO:0000313" key="5">
    <source>
        <dbReference type="EMBL" id="KAJ1365898.1"/>
    </source>
</evidence>
<dbReference type="PANTHER" id="PTHR44533">
    <property type="entry name" value="DEAD/H RNA HELICASE, PUTATIVE-RELATED"/>
    <property type="match status" value="1"/>
</dbReference>
<evidence type="ECO:0000259" key="4">
    <source>
        <dbReference type="Pfam" id="PF23002"/>
    </source>
</evidence>
<dbReference type="EMBL" id="JAHQIW010005386">
    <property type="protein sequence ID" value="KAJ1365898.1"/>
    <property type="molecule type" value="Genomic_DNA"/>
</dbReference>
<dbReference type="InterPro" id="IPR055124">
    <property type="entry name" value="PIN-like_DDX60"/>
</dbReference>
<accession>A0AAD5QXX8</accession>
<protein>
    <recommendedName>
        <fullName evidence="4">ATP-dependent RNA helicase DDX60 PIN-like domain-containing protein</fullName>
    </recommendedName>
</protein>